<evidence type="ECO:0008006" key="4">
    <source>
        <dbReference type="Google" id="ProtNLM"/>
    </source>
</evidence>
<gene>
    <name evidence="2" type="ORF">MEQU1_002910</name>
</gene>
<proteinExistence type="predicted"/>
<organism evidence="2 3">
    <name type="scientific">Malassezia equina</name>
    <dbReference type="NCBI Taxonomy" id="1381935"/>
    <lineage>
        <taxon>Eukaryota</taxon>
        <taxon>Fungi</taxon>
        <taxon>Dikarya</taxon>
        <taxon>Basidiomycota</taxon>
        <taxon>Ustilaginomycotina</taxon>
        <taxon>Malasseziomycetes</taxon>
        <taxon>Malasseziales</taxon>
        <taxon>Malasseziaceae</taxon>
        <taxon>Malassezia</taxon>
    </lineage>
</organism>
<evidence type="ECO:0000313" key="2">
    <source>
        <dbReference type="EMBL" id="WFD24213.1"/>
    </source>
</evidence>
<name>A0AAF0EGV3_9BASI</name>
<reference evidence="2" key="1">
    <citation type="submission" date="2023-03" db="EMBL/GenBank/DDBJ databases">
        <title>Mating type loci evolution in Malassezia.</title>
        <authorList>
            <person name="Coelho M.A."/>
        </authorList>
    </citation>
    <scope>NUCLEOTIDE SEQUENCE</scope>
    <source>
        <strain evidence="2">CBS 12830</strain>
    </source>
</reference>
<feature type="compositionally biased region" description="Basic and acidic residues" evidence="1">
    <location>
        <begin position="77"/>
        <end position="106"/>
    </location>
</feature>
<sequence length="161" mass="18054">MRERSLPSLVRSMTSFQLLCAMAQLFYDTDPSRRRLLVDFVGQEYAASKLHLCAVDAILWLLLLIIVAITVEEMHAEDDPTRVHRLDTRDVPPPTTDRDRADDNRPLLDPAPPPPPGVLPTTQKPIAVIRWSMLWHDEAASSTNDGAHEAHGDTHIPAAYM</sequence>
<evidence type="ECO:0000256" key="1">
    <source>
        <dbReference type="SAM" id="MobiDB-lite"/>
    </source>
</evidence>
<feature type="region of interest" description="Disordered" evidence="1">
    <location>
        <begin position="142"/>
        <end position="161"/>
    </location>
</feature>
<dbReference type="Proteomes" id="UP001214415">
    <property type="component" value="Chromosome 5"/>
</dbReference>
<evidence type="ECO:0000313" key="3">
    <source>
        <dbReference type="Proteomes" id="UP001214415"/>
    </source>
</evidence>
<feature type="region of interest" description="Disordered" evidence="1">
    <location>
        <begin position="77"/>
        <end position="122"/>
    </location>
</feature>
<protein>
    <recommendedName>
        <fullName evidence="4">DUF1746 domain-containing protein</fullName>
    </recommendedName>
</protein>
<dbReference type="AlphaFoldDB" id="A0AAF0EGV3"/>
<keyword evidence="3" id="KW-1185">Reference proteome</keyword>
<accession>A0AAF0EGV3</accession>
<feature type="compositionally biased region" description="Pro residues" evidence="1">
    <location>
        <begin position="109"/>
        <end position="118"/>
    </location>
</feature>
<dbReference type="EMBL" id="CP119904">
    <property type="protein sequence ID" value="WFD24213.1"/>
    <property type="molecule type" value="Genomic_DNA"/>
</dbReference>